<keyword evidence="2 8" id="KW-0645">Protease</keyword>
<dbReference type="SUPFAM" id="SSF143081">
    <property type="entry name" value="BB1717-like"/>
    <property type="match status" value="1"/>
</dbReference>
<evidence type="ECO:0000256" key="9">
    <source>
        <dbReference type="SAM" id="MobiDB-lite"/>
    </source>
</evidence>
<evidence type="ECO:0000313" key="11">
    <source>
        <dbReference type="Proteomes" id="UP000590740"/>
    </source>
</evidence>
<dbReference type="GO" id="GO:0008233">
    <property type="term" value="F:peptidase activity"/>
    <property type="evidence" value="ECO:0007669"/>
    <property type="project" value="UniProtKB-KW"/>
</dbReference>
<feature type="region of interest" description="Disordered" evidence="9">
    <location>
        <begin position="236"/>
        <end position="277"/>
    </location>
</feature>
<proteinExistence type="inferred from homology"/>
<accession>A0A7W7Y6K6</accession>
<dbReference type="GO" id="GO:0003697">
    <property type="term" value="F:single-stranded DNA binding"/>
    <property type="evidence" value="ECO:0007669"/>
    <property type="project" value="InterPro"/>
</dbReference>
<dbReference type="GO" id="GO:0006508">
    <property type="term" value="P:proteolysis"/>
    <property type="evidence" value="ECO:0007669"/>
    <property type="project" value="UniProtKB-KW"/>
</dbReference>
<evidence type="ECO:0000256" key="1">
    <source>
        <dbReference type="ARBA" id="ARBA00008136"/>
    </source>
</evidence>
<keyword evidence="11" id="KW-1185">Reference proteome</keyword>
<gene>
    <name evidence="10" type="ORF">HNQ65_000086</name>
</gene>
<keyword evidence="6" id="KW-0238">DNA-binding</keyword>
<evidence type="ECO:0000256" key="2">
    <source>
        <dbReference type="ARBA" id="ARBA00022670"/>
    </source>
</evidence>
<dbReference type="GO" id="GO:0016829">
    <property type="term" value="F:lyase activity"/>
    <property type="evidence" value="ECO:0007669"/>
    <property type="project" value="UniProtKB-KW"/>
</dbReference>
<evidence type="ECO:0000256" key="7">
    <source>
        <dbReference type="ARBA" id="ARBA00023239"/>
    </source>
</evidence>
<reference evidence="10 11" key="1">
    <citation type="submission" date="2020-08" db="EMBL/GenBank/DDBJ databases">
        <title>Genomic Encyclopedia of Type Strains, Phase IV (KMG-IV): sequencing the most valuable type-strain genomes for metagenomic binning, comparative biology and taxonomic classification.</title>
        <authorList>
            <person name="Goeker M."/>
        </authorList>
    </citation>
    <scope>NUCLEOTIDE SEQUENCE [LARGE SCALE GENOMIC DNA]</scope>
    <source>
        <strain evidence="10 11">DSM 12252</strain>
    </source>
</reference>
<dbReference type="RefSeq" id="WP_184337295.1">
    <property type="nucleotide sequence ID" value="NZ_JACHIG010000001.1"/>
</dbReference>
<comment type="similarity">
    <text evidence="1 8">Belongs to the SOS response-associated peptidase family.</text>
</comment>
<evidence type="ECO:0000256" key="8">
    <source>
        <dbReference type="RuleBase" id="RU364100"/>
    </source>
</evidence>
<dbReference type="PANTHER" id="PTHR13604:SF0">
    <property type="entry name" value="ABASIC SITE PROCESSING PROTEIN HMCES"/>
    <property type="match status" value="1"/>
</dbReference>
<comment type="caution">
    <text evidence="10">The sequence shown here is derived from an EMBL/GenBank/DDBJ whole genome shotgun (WGS) entry which is preliminary data.</text>
</comment>
<keyword evidence="3" id="KW-0227">DNA damage</keyword>
<evidence type="ECO:0000313" key="10">
    <source>
        <dbReference type="EMBL" id="MBB5030532.1"/>
    </source>
</evidence>
<dbReference type="PANTHER" id="PTHR13604">
    <property type="entry name" value="DC12-RELATED"/>
    <property type="match status" value="1"/>
</dbReference>
<keyword evidence="5" id="KW-0190">Covalent protein-DNA linkage</keyword>
<keyword evidence="4 8" id="KW-0378">Hydrolase</keyword>
<organism evidence="10 11">
    <name type="scientific">Prosthecobacter vanneervenii</name>
    <dbReference type="NCBI Taxonomy" id="48466"/>
    <lineage>
        <taxon>Bacteria</taxon>
        <taxon>Pseudomonadati</taxon>
        <taxon>Verrucomicrobiota</taxon>
        <taxon>Verrucomicrobiia</taxon>
        <taxon>Verrucomicrobiales</taxon>
        <taxon>Verrucomicrobiaceae</taxon>
        <taxon>Prosthecobacter</taxon>
    </lineage>
</organism>
<dbReference type="GO" id="GO:0106300">
    <property type="term" value="P:protein-DNA covalent cross-linking repair"/>
    <property type="evidence" value="ECO:0007669"/>
    <property type="project" value="InterPro"/>
</dbReference>
<dbReference type="Gene3D" id="3.90.1680.10">
    <property type="entry name" value="SOS response associated peptidase-like"/>
    <property type="match status" value="1"/>
</dbReference>
<dbReference type="AlphaFoldDB" id="A0A7W7Y6K6"/>
<dbReference type="EMBL" id="JACHIG010000001">
    <property type="protein sequence ID" value="MBB5030532.1"/>
    <property type="molecule type" value="Genomic_DNA"/>
</dbReference>
<dbReference type="EC" id="3.4.-.-" evidence="8"/>
<dbReference type="Proteomes" id="UP000590740">
    <property type="component" value="Unassembled WGS sequence"/>
</dbReference>
<evidence type="ECO:0000256" key="5">
    <source>
        <dbReference type="ARBA" id="ARBA00023124"/>
    </source>
</evidence>
<sequence length="277" mass="31354">MCSRLNQFASIPALAVAGKELKIERRKMKKEEDKKAEIQVFNNICPTDYADVLTLQAGEVGIERMRFGLVPAWAKGSKKEVVKKFGLTFNARCESIFELASYRQPILSQRCLVPVRGWHEWPERTTPYFIHRSDHEPLLLAGIWDMWESPYPEDFEDGPVITSMSVVTTPPGPYMAKFHDRSPLILEGENALSWLQPEMQVDDLRAFFKPYDSEQLEAYRVSTSASQVRNKTEEVVRPIAPPVPHHGPYESAPLDRAVDADSQPMLPGLLSEPSRGG</sequence>
<dbReference type="Pfam" id="PF02586">
    <property type="entry name" value="SRAP"/>
    <property type="match status" value="1"/>
</dbReference>
<protein>
    <recommendedName>
        <fullName evidence="8">Abasic site processing protein</fullName>
        <ecNumber evidence="8">3.4.-.-</ecNumber>
    </recommendedName>
</protein>
<evidence type="ECO:0000256" key="4">
    <source>
        <dbReference type="ARBA" id="ARBA00022801"/>
    </source>
</evidence>
<evidence type="ECO:0000256" key="3">
    <source>
        <dbReference type="ARBA" id="ARBA00022763"/>
    </source>
</evidence>
<evidence type="ECO:0000256" key="6">
    <source>
        <dbReference type="ARBA" id="ARBA00023125"/>
    </source>
</evidence>
<keyword evidence="7" id="KW-0456">Lyase</keyword>
<dbReference type="InterPro" id="IPR003738">
    <property type="entry name" value="SRAP"/>
</dbReference>
<dbReference type="InterPro" id="IPR036590">
    <property type="entry name" value="SRAP-like"/>
</dbReference>
<name>A0A7W7Y6K6_9BACT</name>